<keyword evidence="9" id="KW-1185">Reference proteome</keyword>
<evidence type="ECO:0000256" key="7">
    <source>
        <dbReference type="SAM" id="Phobius"/>
    </source>
</evidence>
<feature type="transmembrane region" description="Helical" evidence="7">
    <location>
        <begin position="283"/>
        <end position="308"/>
    </location>
</feature>
<feature type="transmembrane region" description="Helical" evidence="7">
    <location>
        <begin position="86"/>
        <end position="109"/>
    </location>
</feature>
<feature type="transmembrane region" description="Helical" evidence="7">
    <location>
        <begin position="129"/>
        <end position="147"/>
    </location>
</feature>
<dbReference type="Gene3D" id="1.20.1740.10">
    <property type="entry name" value="Amino acid/polyamine transporter I"/>
    <property type="match status" value="1"/>
</dbReference>
<feature type="transmembrane region" description="Helical" evidence="7">
    <location>
        <begin position="328"/>
        <end position="352"/>
    </location>
</feature>
<accession>A0A8K0T3T3</accession>
<feature type="transmembrane region" description="Helical" evidence="7">
    <location>
        <begin position="51"/>
        <end position="74"/>
    </location>
</feature>
<dbReference type="AlphaFoldDB" id="A0A8K0T3T3"/>
<evidence type="ECO:0000256" key="1">
    <source>
        <dbReference type="ARBA" id="ARBA00004141"/>
    </source>
</evidence>
<evidence type="ECO:0000256" key="2">
    <source>
        <dbReference type="ARBA" id="ARBA00022448"/>
    </source>
</evidence>
<dbReference type="OrthoDB" id="3900342at2759"/>
<feature type="transmembrane region" description="Helical" evidence="7">
    <location>
        <begin position="208"/>
        <end position="226"/>
    </location>
</feature>
<dbReference type="PANTHER" id="PTHR45649">
    <property type="entry name" value="AMINO-ACID PERMEASE BAT1"/>
    <property type="match status" value="1"/>
</dbReference>
<evidence type="ECO:0000256" key="6">
    <source>
        <dbReference type="SAM" id="MobiDB-lite"/>
    </source>
</evidence>
<feature type="region of interest" description="Disordered" evidence="6">
    <location>
        <begin position="1"/>
        <end position="25"/>
    </location>
</feature>
<comment type="subcellular location">
    <subcellularLocation>
        <location evidence="1">Membrane</location>
        <topology evidence="1">Multi-pass membrane protein</topology>
    </subcellularLocation>
</comment>
<feature type="transmembrane region" description="Helical" evidence="7">
    <location>
        <begin position="412"/>
        <end position="434"/>
    </location>
</feature>
<keyword evidence="4 7" id="KW-1133">Transmembrane helix</keyword>
<comment type="caution">
    <text evidence="8">The sequence shown here is derived from an EMBL/GenBank/DDBJ whole genome shotgun (WGS) entry which is preliminary data.</text>
</comment>
<dbReference type="GO" id="GO:0006865">
    <property type="term" value="P:amino acid transport"/>
    <property type="evidence" value="ECO:0007669"/>
    <property type="project" value="InterPro"/>
</dbReference>
<dbReference type="InterPro" id="IPR004840">
    <property type="entry name" value="Amino_acid_permease_CS"/>
</dbReference>
<protein>
    <submittedName>
        <fullName evidence="8">Amino acid permease</fullName>
    </submittedName>
</protein>
<organism evidence="8 9">
    <name type="scientific">Plectosphaerella cucumerina</name>
    <dbReference type="NCBI Taxonomy" id="40658"/>
    <lineage>
        <taxon>Eukaryota</taxon>
        <taxon>Fungi</taxon>
        <taxon>Dikarya</taxon>
        <taxon>Ascomycota</taxon>
        <taxon>Pezizomycotina</taxon>
        <taxon>Sordariomycetes</taxon>
        <taxon>Hypocreomycetidae</taxon>
        <taxon>Glomerellales</taxon>
        <taxon>Plectosphaerellaceae</taxon>
        <taxon>Plectosphaerella</taxon>
    </lineage>
</organism>
<dbReference type="GO" id="GO:0016020">
    <property type="term" value="C:membrane"/>
    <property type="evidence" value="ECO:0007669"/>
    <property type="project" value="UniProtKB-SubCell"/>
</dbReference>
<keyword evidence="2" id="KW-0813">Transport</keyword>
<keyword evidence="3 7" id="KW-0812">Transmembrane</keyword>
<feature type="transmembrane region" description="Helical" evidence="7">
    <location>
        <begin position="455"/>
        <end position="475"/>
    </location>
</feature>
<dbReference type="PANTHER" id="PTHR45649:SF9">
    <property type="entry name" value="AMINO-ACID PERMEASE 2"/>
    <property type="match status" value="1"/>
</dbReference>
<dbReference type="PROSITE" id="PS00218">
    <property type="entry name" value="AMINO_ACID_PERMEASE_1"/>
    <property type="match status" value="1"/>
</dbReference>
<keyword evidence="5 7" id="KW-0472">Membrane</keyword>
<dbReference type="PIRSF" id="PIRSF006060">
    <property type="entry name" value="AA_transporter"/>
    <property type="match status" value="1"/>
</dbReference>
<name>A0A8K0T3T3_9PEZI</name>
<evidence type="ECO:0000256" key="5">
    <source>
        <dbReference type="ARBA" id="ARBA00023136"/>
    </source>
</evidence>
<evidence type="ECO:0000256" key="3">
    <source>
        <dbReference type="ARBA" id="ARBA00022692"/>
    </source>
</evidence>
<dbReference type="EMBL" id="JAGPXD010000006">
    <property type="protein sequence ID" value="KAH7349780.1"/>
    <property type="molecule type" value="Genomic_DNA"/>
</dbReference>
<feature type="transmembrane region" description="Helical" evidence="7">
    <location>
        <begin position="487"/>
        <end position="505"/>
    </location>
</feature>
<evidence type="ECO:0000256" key="4">
    <source>
        <dbReference type="ARBA" id="ARBA00022989"/>
    </source>
</evidence>
<dbReference type="GO" id="GO:0022857">
    <property type="term" value="F:transmembrane transporter activity"/>
    <property type="evidence" value="ECO:0007669"/>
    <property type="project" value="InterPro"/>
</dbReference>
<feature type="transmembrane region" description="Helical" evidence="7">
    <location>
        <begin position="251"/>
        <end position="271"/>
    </location>
</feature>
<gene>
    <name evidence="8" type="ORF">B0T11DRAFT_312850</name>
</gene>
<dbReference type="Pfam" id="PF13520">
    <property type="entry name" value="AA_permease_2"/>
    <property type="match status" value="1"/>
</dbReference>
<feature type="transmembrane region" description="Helical" evidence="7">
    <location>
        <begin position="387"/>
        <end position="406"/>
    </location>
</feature>
<proteinExistence type="predicted"/>
<sequence>MFARSQPASEAEPDPPPCRQTTKVVNSTDDMDDADKRLAELGCTPVFTREFSSWACFSFALSISGLYATIMATFNYPLVAGGAASVVWCWLIGGAGALALALSIAEISSSYPTSGGMYFTLKYLCPPKNVPVVAWIAGWLNLIGTIAGTASAEYAAAQMLLSAISITTGFRYHPTQLHITATMAALCLTHACINSMSTRWLNKISGTYALIHISVLLGAAVTLLAMDRNKHTPEYVFTHLEPQSGWEPPAFSFWFGCLSVAWTIANCDGVGHIAEETKNPSTVVPWAITTAALFTYIAGFLYNLVLAFSLGNPAELLQTPTGMPVSQVFYNVMGPGPAALFSIAGFVIMNFACIPSIHAGSRTVWAFARDEMLPLSRVWLRLDSRTGTPLAAVWAYASLCVCVNLIGLGSHVLITAIFNVCAVALNWSYCIPIICKLLFPGRFDKGPWSLGRASVTINVVAIAWNAFLSVIFLLPTHLPVTVNNMNYAVVVLVATFIFSFIYWFAGGKKYYTGPRTNAQVQGGKVMTEDQLLKSKILSLKTPPKEVVTL</sequence>
<evidence type="ECO:0000313" key="8">
    <source>
        <dbReference type="EMBL" id="KAH7349780.1"/>
    </source>
</evidence>
<evidence type="ECO:0000313" key="9">
    <source>
        <dbReference type="Proteomes" id="UP000813385"/>
    </source>
</evidence>
<dbReference type="Proteomes" id="UP000813385">
    <property type="component" value="Unassembled WGS sequence"/>
</dbReference>
<dbReference type="InterPro" id="IPR002293">
    <property type="entry name" value="AA/rel_permease1"/>
</dbReference>
<reference evidence="8" key="1">
    <citation type="journal article" date="2021" name="Nat. Commun.">
        <title>Genetic determinants of endophytism in the Arabidopsis root mycobiome.</title>
        <authorList>
            <person name="Mesny F."/>
            <person name="Miyauchi S."/>
            <person name="Thiergart T."/>
            <person name="Pickel B."/>
            <person name="Atanasova L."/>
            <person name="Karlsson M."/>
            <person name="Huettel B."/>
            <person name="Barry K.W."/>
            <person name="Haridas S."/>
            <person name="Chen C."/>
            <person name="Bauer D."/>
            <person name="Andreopoulos W."/>
            <person name="Pangilinan J."/>
            <person name="LaButti K."/>
            <person name="Riley R."/>
            <person name="Lipzen A."/>
            <person name="Clum A."/>
            <person name="Drula E."/>
            <person name="Henrissat B."/>
            <person name="Kohler A."/>
            <person name="Grigoriev I.V."/>
            <person name="Martin F.M."/>
            <person name="Hacquard S."/>
        </authorList>
    </citation>
    <scope>NUCLEOTIDE SEQUENCE</scope>
    <source>
        <strain evidence="8">MPI-CAGE-AT-0016</strain>
    </source>
</reference>